<dbReference type="Proteomes" id="UP000838756">
    <property type="component" value="Unassembled WGS sequence"/>
</dbReference>
<dbReference type="AlphaFoldDB" id="A0A8S4SFM5"/>
<organism evidence="2 3">
    <name type="scientific">Pararge aegeria aegeria</name>
    <dbReference type="NCBI Taxonomy" id="348720"/>
    <lineage>
        <taxon>Eukaryota</taxon>
        <taxon>Metazoa</taxon>
        <taxon>Ecdysozoa</taxon>
        <taxon>Arthropoda</taxon>
        <taxon>Hexapoda</taxon>
        <taxon>Insecta</taxon>
        <taxon>Pterygota</taxon>
        <taxon>Neoptera</taxon>
        <taxon>Endopterygota</taxon>
        <taxon>Lepidoptera</taxon>
        <taxon>Glossata</taxon>
        <taxon>Ditrysia</taxon>
        <taxon>Papilionoidea</taxon>
        <taxon>Nymphalidae</taxon>
        <taxon>Satyrinae</taxon>
        <taxon>Satyrini</taxon>
        <taxon>Parargina</taxon>
        <taxon>Pararge</taxon>
    </lineage>
</organism>
<keyword evidence="1" id="KW-0812">Transmembrane</keyword>
<name>A0A8S4SFM5_9NEOP</name>
<gene>
    <name evidence="2" type="primary">jg8921</name>
    <name evidence="2" type="ORF">PAEG_LOCUS25466</name>
</gene>
<dbReference type="EMBL" id="CAKXAJ010026320">
    <property type="protein sequence ID" value="CAH2266860.1"/>
    <property type="molecule type" value="Genomic_DNA"/>
</dbReference>
<keyword evidence="3" id="KW-1185">Reference proteome</keyword>
<feature type="transmembrane region" description="Helical" evidence="1">
    <location>
        <begin position="55"/>
        <end position="75"/>
    </location>
</feature>
<protein>
    <submittedName>
        <fullName evidence="2">Jg8921 protein</fullName>
    </submittedName>
</protein>
<reference evidence="2" key="1">
    <citation type="submission" date="2022-03" db="EMBL/GenBank/DDBJ databases">
        <authorList>
            <person name="Lindestad O."/>
        </authorList>
    </citation>
    <scope>NUCLEOTIDE SEQUENCE</scope>
</reference>
<feature type="transmembrane region" description="Helical" evidence="1">
    <location>
        <begin position="17"/>
        <end position="34"/>
    </location>
</feature>
<evidence type="ECO:0000313" key="3">
    <source>
        <dbReference type="Proteomes" id="UP000838756"/>
    </source>
</evidence>
<evidence type="ECO:0000313" key="2">
    <source>
        <dbReference type="EMBL" id="CAH2266860.1"/>
    </source>
</evidence>
<keyword evidence="1" id="KW-1133">Transmembrane helix</keyword>
<accession>A0A8S4SFM5</accession>
<keyword evidence="1" id="KW-0472">Membrane</keyword>
<comment type="caution">
    <text evidence="2">The sequence shown here is derived from an EMBL/GenBank/DDBJ whole genome shotgun (WGS) entry which is preliminary data.</text>
</comment>
<sequence>MQCNCAVLSAVSVPRKPGSAVAICGLIIYLVWSGERLRLRYTLSAVSVPRKPGSALAIWGLIISLVWSSAVVYHTTEKDVLPSDLVFWYDFALKRSELN</sequence>
<proteinExistence type="predicted"/>
<evidence type="ECO:0000256" key="1">
    <source>
        <dbReference type="SAM" id="Phobius"/>
    </source>
</evidence>